<keyword evidence="2" id="KW-0808">Transferase</keyword>
<dbReference type="Gene3D" id="3.90.1200.10">
    <property type="match status" value="1"/>
</dbReference>
<protein>
    <submittedName>
        <fullName evidence="2">Predicted kinase, aminoglycoside phosphotransferase (APT) family</fullName>
    </submittedName>
</protein>
<gene>
    <name evidence="2" type="ORF">SAMN04489812_3196</name>
</gene>
<proteinExistence type="predicted"/>
<dbReference type="AlphaFoldDB" id="A0A1H1VFT2"/>
<dbReference type="SUPFAM" id="SSF56112">
    <property type="entry name" value="Protein kinase-like (PK-like)"/>
    <property type="match status" value="1"/>
</dbReference>
<dbReference type="EMBL" id="LT629772">
    <property type="protein sequence ID" value="SDS83632.1"/>
    <property type="molecule type" value="Genomic_DNA"/>
</dbReference>
<dbReference type="RefSeq" id="WP_157683499.1">
    <property type="nucleotide sequence ID" value="NZ_LT629772.1"/>
</dbReference>
<organism evidence="2 3">
    <name type="scientific">Microlunatus soli</name>
    <dbReference type="NCBI Taxonomy" id="630515"/>
    <lineage>
        <taxon>Bacteria</taxon>
        <taxon>Bacillati</taxon>
        <taxon>Actinomycetota</taxon>
        <taxon>Actinomycetes</taxon>
        <taxon>Propionibacteriales</taxon>
        <taxon>Propionibacteriaceae</taxon>
        <taxon>Microlunatus</taxon>
    </lineage>
</organism>
<evidence type="ECO:0000313" key="2">
    <source>
        <dbReference type="EMBL" id="SDS83632.1"/>
    </source>
</evidence>
<accession>A0A1H1VFT2</accession>
<evidence type="ECO:0000259" key="1">
    <source>
        <dbReference type="PROSITE" id="PS50011"/>
    </source>
</evidence>
<evidence type="ECO:0000313" key="3">
    <source>
        <dbReference type="Proteomes" id="UP000199103"/>
    </source>
</evidence>
<feature type="domain" description="Protein kinase" evidence="1">
    <location>
        <begin position="13"/>
        <end position="312"/>
    </location>
</feature>
<dbReference type="InterPro" id="IPR002575">
    <property type="entry name" value="Aminoglycoside_PTrfase"/>
</dbReference>
<dbReference type="GO" id="GO:0004672">
    <property type="term" value="F:protein kinase activity"/>
    <property type="evidence" value="ECO:0007669"/>
    <property type="project" value="InterPro"/>
</dbReference>
<dbReference type="Pfam" id="PF01636">
    <property type="entry name" value="APH"/>
    <property type="match status" value="1"/>
</dbReference>
<dbReference type="PROSITE" id="PS50011">
    <property type="entry name" value="PROTEIN_KINASE_DOM"/>
    <property type="match status" value="1"/>
</dbReference>
<dbReference type="GO" id="GO:0005524">
    <property type="term" value="F:ATP binding"/>
    <property type="evidence" value="ECO:0007669"/>
    <property type="project" value="InterPro"/>
</dbReference>
<dbReference type="OrthoDB" id="4020008at2"/>
<dbReference type="InterPro" id="IPR000719">
    <property type="entry name" value="Prot_kinase_dom"/>
</dbReference>
<sequence length="312" mass="33167">MNGIIDELRSRSLIPGDPIGSGMEGEVFAVQQRPDLVIKIWRRRDPADLERLRLFTSGLSSAGLAIAFPQVQQIVMATDGVATVESAVPGVPLGSGGPRPVVTEAQADVLMDALMALADVQPRAELALLPPLPGEQPFDPEAGFGASLADLIARRHRAHADVLTAHQPDVGRLVGATAEAVRSIEPAMQALIHGDLVPSNLMIVESAHDGAPRLSGVLDFGFLTVVGDPAFDAAVTSSIFDMYGENARRSEAILDEHIADRFRYPSTTLAIYRAAWAIITANAFGADGADGHFAWCIAMLNRPEVRSALGVR</sequence>
<reference evidence="2 3" key="1">
    <citation type="submission" date="2016-10" db="EMBL/GenBank/DDBJ databases">
        <authorList>
            <person name="de Groot N.N."/>
        </authorList>
    </citation>
    <scope>NUCLEOTIDE SEQUENCE [LARGE SCALE GENOMIC DNA]</scope>
    <source>
        <strain evidence="2 3">DSM 21800</strain>
    </source>
</reference>
<keyword evidence="3" id="KW-1185">Reference proteome</keyword>
<dbReference type="InterPro" id="IPR011009">
    <property type="entry name" value="Kinase-like_dom_sf"/>
</dbReference>
<dbReference type="Proteomes" id="UP000199103">
    <property type="component" value="Chromosome I"/>
</dbReference>
<name>A0A1H1VFT2_9ACTN</name>
<keyword evidence="2" id="KW-0418">Kinase</keyword>